<name>Q17DZ1_AEDAE</name>
<gene>
    <name evidence="1" type="ORF">AaeL_AAEL004038</name>
</gene>
<accession>Q17DZ1</accession>
<evidence type="ECO:0000313" key="2">
    <source>
        <dbReference type="Proteomes" id="UP000682892"/>
    </source>
</evidence>
<dbReference type="AlphaFoldDB" id="Q17DZ1"/>
<dbReference type="PaxDb" id="7159-AAEL004038-PA"/>
<dbReference type="Proteomes" id="UP000682892">
    <property type="component" value="Unassembled WGS sequence"/>
</dbReference>
<dbReference type="EMBL" id="CH477290">
    <property type="protein sequence ID" value="EAT44610.1"/>
    <property type="molecule type" value="Genomic_DNA"/>
</dbReference>
<reference evidence="1" key="1">
    <citation type="submission" date="2005-10" db="EMBL/GenBank/DDBJ databases">
        <authorList>
            <person name="Loftus B.J."/>
            <person name="Nene V.M."/>
            <person name="Hannick L.I."/>
            <person name="Bidwell S."/>
            <person name="Haas B."/>
            <person name="Amedeo P."/>
            <person name="Orvis J."/>
            <person name="Wortman J.R."/>
            <person name="White O.R."/>
            <person name="Salzberg S."/>
            <person name="Shumway M."/>
            <person name="Koo H."/>
            <person name="Zhao Y."/>
            <person name="Holmes M."/>
            <person name="Miller J."/>
            <person name="Schatz M."/>
            <person name="Pop M."/>
            <person name="Pai G."/>
            <person name="Utterback T."/>
            <person name="Rogers Y.-H."/>
            <person name="Kravitz S."/>
            <person name="Fraser C.M."/>
        </authorList>
    </citation>
    <scope>NUCLEOTIDE SEQUENCE</scope>
    <source>
        <strain evidence="1">Liverpool</strain>
    </source>
</reference>
<sequence>MSSIDGTEARSQKRGAAVHLLPKYEKFSELVDILQCINFRSINGGGSGYCLGVFRGAHGAKNLLAMGLDRNGLSSLPQLIRKRSCRGAFVDALFSWVIFCLMHHWKKLAAFFFSPLVVCSSGSLSRSTQHPIWHVNKSFRMHASITDQQLTTCNAMGLPVCSELDFPGDYGPAIEILRQNSNNFHMNKNEHKHIKCR</sequence>
<reference evidence="1" key="3">
    <citation type="submission" date="2012-09" db="EMBL/GenBank/DDBJ databases">
        <authorList>
            <consortium name="VectorBase"/>
        </authorList>
    </citation>
    <scope>NUCLEOTIDE SEQUENCE</scope>
    <source>
        <strain evidence="1">Liverpool</strain>
    </source>
</reference>
<proteinExistence type="predicted"/>
<organism evidence="1 2">
    <name type="scientific">Aedes aegypti</name>
    <name type="common">Yellowfever mosquito</name>
    <name type="synonym">Culex aegypti</name>
    <dbReference type="NCBI Taxonomy" id="7159"/>
    <lineage>
        <taxon>Eukaryota</taxon>
        <taxon>Metazoa</taxon>
        <taxon>Ecdysozoa</taxon>
        <taxon>Arthropoda</taxon>
        <taxon>Hexapoda</taxon>
        <taxon>Insecta</taxon>
        <taxon>Pterygota</taxon>
        <taxon>Neoptera</taxon>
        <taxon>Endopterygota</taxon>
        <taxon>Diptera</taxon>
        <taxon>Nematocera</taxon>
        <taxon>Culicoidea</taxon>
        <taxon>Culicidae</taxon>
        <taxon>Culicinae</taxon>
        <taxon>Aedini</taxon>
        <taxon>Aedes</taxon>
        <taxon>Stegomyia</taxon>
    </lineage>
</organism>
<reference evidence="1" key="2">
    <citation type="journal article" date="2007" name="Science">
        <title>Genome sequence of Aedes aegypti, a major arbovirus vector.</title>
        <authorList>
            <person name="Nene V."/>
            <person name="Wortman J.R."/>
            <person name="Lawson D."/>
            <person name="Haas B."/>
            <person name="Kodira C."/>
            <person name="Tu Z.J."/>
            <person name="Loftus B."/>
            <person name="Xi Z."/>
            <person name="Megy K."/>
            <person name="Grabherr M."/>
            <person name="Ren Q."/>
            <person name="Zdobnov E.M."/>
            <person name="Lobo N.F."/>
            <person name="Campbell K.S."/>
            <person name="Brown S.E."/>
            <person name="Bonaldo M.F."/>
            <person name="Zhu J."/>
            <person name="Sinkins S.P."/>
            <person name="Hogenkamp D.G."/>
            <person name="Amedeo P."/>
            <person name="Arensburger P."/>
            <person name="Atkinson P.W."/>
            <person name="Bidwell S."/>
            <person name="Biedler J."/>
            <person name="Birney E."/>
            <person name="Bruggner R.V."/>
            <person name="Costas J."/>
            <person name="Coy M.R."/>
            <person name="Crabtree J."/>
            <person name="Crawford M."/>
            <person name="Debruyn B."/>
            <person name="Decaprio D."/>
            <person name="Eiglmeier K."/>
            <person name="Eisenstadt E."/>
            <person name="El-Dorry H."/>
            <person name="Gelbart W.M."/>
            <person name="Gomes S.L."/>
            <person name="Hammond M."/>
            <person name="Hannick L.I."/>
            <person name="Hogan J.R."/>
            <person name="Holmes M.H."/>
            <person name="Jaffe D."/>
            <person name="Johnston J.S."/>
            <person name="Kennedy R.C."/>
            <person name="Koo H."/>
            <person name="Kravitz S."/>
            <person name="Kriventseva E.V."/>
            <person name="Kulp D."/>
            <person name="Labutti K."/>
            <person name="Lee E."/>
            <person name="Li S."/>
            <person name="Lovin D.D."/>
            <person name="Mao C."/>
            <person name="Mauceli E."/>
            <person name="Menck C.F."/>
            <person name="Miller J.R."/>
            <person name="Montgomery P."/>
            <person name="Mori A."/>
            <person name="Nascimento A.L."/>
            <person name="Naveira H.F."/>
            <person name="Nusbaum C."/>
            <person name="O'leary S."/>
            <person name="Orvis J."/>
            <person name="Pertea M."/>
            <person name="Quesneville H."/>
            <person name="Reidenbach K.R."/>
            <person name="Rogers Y.H."/>
            <person name="Roth C.W."/>
            <person name="Schneider J.R."/>
            <person name="Schatz M."/>
            <person name="Shumway M."/>
            <person name="Stanke M."/>
            <person name="Stinson E.O."/>
            <person name="Tubio J.M."/>
            <person name="Vanzee J.P."/>
            <person name="Verjovski-Almeida S."/>
            <person name="Werner D."/>
            <person name="White O."/>
            <person name="Wyder S."/>
            <person name="Zeng Q."/>
            <person name="Zhao Q."/>
            <person name="Zhao Y."/>
            <person name="Hill C.A."/>
            <person name="Raikhel A.S."/>
            <person name="Soares M.B."/>
            <person name="Knudson D.L."/>
            <person name="Lee N.H."/>
            <person name="Galagan J."/>
            <person name="Salzberg S.L."/>
            <person name="Paulsen I.T."/>
            <person name="Dimopoulos G."/>
            <person name="Collins F.H."/>
            <person name="Birren B."/>
            <person name="Fraser-Liggett C.M."/>
            <person name="Severson D.W."/>
        </authorList>
    </citation>
    <scope>NUCLEOTIDE SEQUENCE [LARGE SCALE GENOMIC DNA]</scope>
    <source>
        <strain evidence="1">Liverpool</strain>
    </source>
</reference>
<evidence type="ECO:0000313" key="1">
    <source>
        <dbReference type="EMBL" id="EAT44610.1"/>
    </source>
</evidence>
<protein>
    <submittedName>
        <fullName evidence="1">AAEL004038-PA</fullName>
    </submittedName>
</protein>